<keyword evidence="1" id="KW-0132">Cell division</keyword>
<sequence>MKVRTQTKGSRAKSGTRKSVGQVLSDDNCTSNVRTSRSIVESFRPLSPIHIDSRKRKISSFKCRSSLSPCSVKRRSTRDKAPKMAPECQPSTSSVDGSKYIKDDEKQVSTMTEEKSGSSEFYGEIHEENEDVLNYFIEELENDAFRELEAGLNDNAYHQKDAPPQLTALRCSGIGSPKKVWGLLCRKNDLIRPTNRLLDNHPELTARTRAILVDWIMEVCGSEKQHRETFHLAIDYIDRFLGAFHGIRSYTFQLVGTAALFLASKYEEIYPPKLEEFVAYTDGACTESDVRTFEIIMLKELQWSLSPLTCIHWLSMYMQFLGNKEVSKNDENKHVVDQPFIVPDTLREDFMNMAKVLDLLLLDVATLRFSYRELAAAVLFACYEPHSLVQEVTGYTYSELLKVVEWVEPVVKVCERLRSSGDPIAIFDGIRADDLHNIQTHPEQDFEQIMVDIKKEREQAERNRQKMKVVSMTRRRGPLRSRCTNPDHFTILT</sequence>
<evidence type="ECO:0000256" key="4">
    <source>
        <dbReference type="RuleBase" id="RU000383"/>
    </source>
</evidence>
<keyword evidence="5" id="KW-0175">Coiled coil</keyword>
<organism evidence="9 10">
    <name type="scientific">Dictyocaulus viviparus</name>
    <name type="common">Bovine lungworm</name>
    <dbReference type="NCBI Taxonomy" id="29172"/>
    <lineage>
        <taxon>Eukaryota</taxon>
        <taxon>Metazoa</taxon>
        <taxon>Ecdysozoa</taxon>
        <taxon>Nematoda</taxon>
        <taxon>Chromadorea</taxon>
        <taxon>Rhabditida</taxon>
        <taxon>Rhabditina</taxon>
        <taxon>Rhabditomorpha</taxon>
        <taxon>Strongyloidea</taxon>
        <taxon>Metastrongylidae</taxon>
        <taxon>Dictyocaulus</taxon>
    </lineage>
</organism>
<dbReference type="SMART" id="SM00385">
    <property type="entry name" value="CYCLIN"/>
    <property type="match status" value="1"/>
</dbReference>
<dbReference type="GO" id="GO:0051301">
    <property type="term" value="P:cell division"/>
    <property type="evidence" value="ECO:0007669"/>
    <property type="project" value="UniProtKB-KW"/>
</dbReference>
<dbReference type="Proteomes" id="UP000053766">
    <property type="component" value="Unassembled WGS sequence"/>
</dbReference>
<accession>A0A0D8XNW3</accession>
<keyword evidence="3" id="KW-0131">Cell cycle</keyword>
<dbReference type="Gene3D" id="1.10.472.10">
    <property type="entry name" value="Cyclin-like"/>
    <property type="match status" value="2"/>
</dbReference>
<name>A0A0D8XNW3_DICVI</name>
<dbReference type="STRING" id="29172.A0A0D8XNW3"/>
<dbReference type="EMBL" id="KN716364">
    <property type="protein sequence ID" value="KJH46205.1"/>
    <property type="molecule type" value="Genomic_DNA"/>
</dbReference>
<dbReference type="Pfam" id="PF00134">
    <property type="entry name" value="Cyclin_N"/>
    <property type="match status" value="1"/>
</dbReference>
<dbReference type="InterPro" id="IPR013763">
    <property type="entry name" value="Cyclin-like_dom"/>
</dbReference>
<evidence type="ECO:0000313" key="10">
    <source>
        <dbReference type="Proteomes" id="UP000053766"/>
    </source>
</evidence>
<gene>
    <name evidence="9" type="ORF">DICVIV_07725</name>
</gene>
<evidence type="ECO:0000256" key="5">
    <source>
        <dbReference type="SAM" id="Coils"/>
    </source>
</evidence>
<feature type="coiled-coil region" evidence="5">
    <location>
        <begin position="443"/>
        <end position="470"/>
    </location>
</feature>
<dbReference type="InterPro" id="IPR004367">
    <property type="entry name" value="Cyclin_C-dom"/>
</dbReference>
<keyword evidence="10" id="KW-1185">Reference proteome</keyword>
<feature type="region of interest" description="Disordered" evidence="6">
    <location>
        <begin position="1"/>
        <end position="31"/>
    </location>
</feature>
<feature type="compositionally biased region" description="Basic residues" evidence="6">
    <location>
        <begin position="1"/>
        <end position="16"/>
    </location>
</feature>
<proteinExistence type="inferred from homology"/>
<evidence type="ECO:0000256" key="1">
    <source>
        <dbReference type="ARBA" id="ARBA00022618"/>
    </source>
</evidence>
<dbReference type="InterPro" id="IPR039361">
    <property type="entry name" value="Cyclin"/>
</dbReference>
<dbReference type="InterPro" id="IPR006671">
    <property type="entry name" value="Cyclin_N"/>
</dbReference>
<reference evidence="9 10" key="1">
    <citation type="submission" date="2013-11" db="EMBL/GenBank/DDBJ databases">
        <title>Draft genome of the bovine lungworm Dictyocaulus viviparus.</title>
        <authorList>
            <person name="Mitreva M."/>
        </authorList>
    </citation>
    <scope>NUCLEOTIDE SEQUENCE [LARGE SCALE GENOMIC DNA]</scope>
    <source>
        <strain evidence="9 10">HannoverDv2000</strain>
    </source>
</reference>
<reference evidence="10" key="2">
    <citation type="journal article" date="2016" name="Sci. Rep.">
        <title>Dictyocaulus viviparus genome, variome and transcriptome elucidate lungworm biology and support future intervention.</title>
        <authorList>
            <person name="McNulty S.N."/>
            <person name="Strube C."/>
            <person name="Rosa B.A."/>
            <person name="Martin J.C."/>
            <person name="Tyagi R."/>
            <person name="Choi Y.J."/>
            <person name="Wang Q."/>
            <person name="Hallsworth Pepin K."/>
            <person name="Zhang X."/>
            <person name="Ozersky P."/>
            <person name="Wilson R.K."/>
            <person name="Sternberg P.W."/>
            <person name="Gasser R.B."/>
            <person name="Mitreva M."/>
        </authorList>
    </citation>
    <scope>NUCLEOTIDE SEQUENCE [LARGE SCALE GENOMIC DNA]</scope>
    <source>
        <strain evidence="10">HannoverDv2000</strain>
    </source>
</reference>
<protein>
    <submittedName>
        <fullName evidence="9">Cyclin domain protein</fullName>
    </submittedName>
</protein>
<dbReference type="AlphaFoldDB" id="A0A0D8XNW3"/>
<evidence type="ECO:0000256" key="6">
    <source>
        <dbReference type="SAM" id="MobiDB-lite"/>
    </source>
</evidence>
<evidence type="ECO:0000256" key="2">
    <source>
        <dbReference type="ARBA" id="ARBA00023127"/>
    </source>
</evidence>
<dbReference type="SMART" id="SM01332">
    <property type="entry name" value="Cyclin_C"/>
    <property type="match status" value="1"/>
</dbReference>
<keyword evidence="2 4" id="KW-0195">Cyclin</keyword>
<evidence type="ECO:0000256" key="3">
    <source>
        <dbReference type="ARBA" id="ARBA00023306"/>
    </source>
</evidence>
<dbReference type="SUPFAM" id="SSF47954">
    <property type="entry name" value="Cyclin-like"/>
    <property type="match status" value="2"/>
</dbReference>
<feature type="region of interest" description="Disordered" evidence="6">
    <location>
        <begin position="72"/>
        <end position="98"/>
    </location>
</feature>
<evidence type="ECO:0000259" key="8">
    <source>
        <dbReference type="SMART" id="SM01332"/>
    </source>
</evidence>
<feature type="domain" description="Cyclin C-terminal" evidence="8">
    <location>
        <begin position="308"/>
        <end position="444"/>
    </location>
</feature>
<comment type="similarity">
    <text evidence="4">Belongs to the cyclin family.</text>
</comment>
<dbReference type="FunFam" id="1.10.472.10:FF:000001">
    <property type="entry name" value="G2/mitotic-specific cyclin"/>
    <property type="match status" value="1"/>
</dbReference>
<dbReference type="PANTHER" id="PTHR10177">
    <property type="entry name" value="CYCLINS"/>
    <property type="match status" value="1"/>
</dbReference>
<feature type="domain" description="Cyclin-like" evidence="7">
    <location>
        <begin position="214"/>
        <end position="299"/>
    </location>
</feature>
<dbReference type="OrthoDB" id="5590282at2759"/>
<evidence type="ECO:0000259" key="7">
    <source>
        <dbReference type="SMART" id="SM00385"/>
    </source>
</evidence>
<evidence type="ECO:0000313" key="9">
    <source>
        <dbReference type="EMBL" id="KJH46205.1"/>
    </source>
</evidence>
<dbReference type="InterPro" id="IPR036915">
    <property type="entry name" value="Cyclin-like_sf"/>
</dbReference>